<dbReference type="EMBL" id="MEYH01000082">
    <property type="protein sequence ID" value="OGD14537.1"/>
    <property type="molecule type" value="Genomic_DNA"/>
</dbReference>
<comment type="catalytic activity">
    <reaction evidence="11">
        <text>tRNA(Ala) + L-alanine + ATP = L-alanyl-tRNA(Ala) + AMP + diphosphate</text>
        <dbReference type="Rhea" id="RHEA:12540"/>
        <dbReference type="Rhea" id="RHEA-COMP:9657"/>
        <dbReference type="Rhea" id="RHEA-COMP:9923"/>
        <dbReference type="ChEBI" id="CHEBI:30616"/>
        <dbReference type="ChEBI" id="CHEBI:33019"/>
        <dbReference type="ChEBI" id="CHEBI:57972"/>
        <dbReference type="ChEBI" id="CHEBI:78442"/>
        <dbReference type="ChEBI" id="CHEBI:78497"/>
        <dbReference type="ChEBI" id="CHEBI:456215"/>
        <dbReference type="EC" id="6.1.1.7"/>
    </reaction>
</comment>
<evidence type="ECO:0000256" key="2">
    <source>
        <dbReference type="ARBA" id="ARBA00022555"/>
    </source>
</evidence>
<dbReference type="GO" id="GO:0006419">
    <property type="term" value="P:alanyl-tRNA aminoacylation"/>
    <property type="evidence" value="ECO:0007669"/>
    <property type="project" value="UniProtKB-UniRule"/>
</dbReference>
<dbReference type="GO" id="GO:0002161">
    <property type="term" value="F:aminoacyl-tRNA deacylase activity"/>
    <property type="evidence" value="ECO:0007669"/>
    <property type="project" value="TreeGrafter"/>
</dbReference>
<dbReference type="Pfam" id="PF01411">
    <property type="entry name" value="tRNA-synt_2c"/>
    <property type="match status" value="1"/>
</dbReference>
<dbReference type="FunFam" id="3.30.54.20:FF:000001">
    <property type="entry name" value="Alanine--tRNA ligase"/>
    <property type="match status" value="1"/>
</dbReference>
<dbReference type="InterPro" id="IPR050058">
    <property type="entry name" value="Ala-tRNA_ligase"/>
</dbReference>
<comment type="function">
    <text evidence="11">Catalyzes the attachment of alanine to tRNA(Ala) in a two-step reaction: alanine is first activated by ATP to form Ala-AMP and then transferred to the acceptor end of tRNA(Ala). Also edits incorrectly charged Ser-tRNA(Ala) and Gly-tRNA(Ala) via its editing domain.</text>
</comment>
<dbReference type="SUPFAM" id="SSF50447">
    <property type="entry name" value="Translation proteins"/>
    <property type="match status" value="1"/>
</dbReference>
<dbReference type="Gene3D" id="3.30.980.10">
    <property type="entry name" value="Threonyl-trna Synthetase, Chain A, domain 2"/>
    <property type="match status" value="1"/>
</dbReference>
<dbReference type="PROSITE" id="PS50860">
    <property type="entry name" value="AA_TRNA_LIGASE_II_ALA"/>
    <property type="match status" value="1"/>
</dbReference>
<evidence type="ECO:0000256" key="4">
    <source>
        <dbReference type="ARBA" id="ARBA00022723"/>
    </source>
</evidence>
<comment type="caution">
    <text evidence="13">The sequence shown here is derived from an EMBL/GenBank/DDBJ whole genome shotgun (WGS) entry which is preliminary data.</text>
</comment>
<dbReference type="FunFam" id="3.30.980.10:FF:000004">
    <property type="entry name" value="Alanine--tRNA ligase, cytoplasmic"/>
    <property type="match status" value="1"/>
</dbReference>
<evidence type="ECO:0000256" key="1">
    <source>
        <dbReference type="ARBA" id="ARBA00008226"/>
    </source>
</evidence>
<dbReference type="NCBIfam" id="TIGR00344">
    <property type="entry name" value="alaS"/>
    <property type="match status" value="1"/>
</dbReference>
<feature type="binding site" evidence="11">
    <location>
        <position position="573"/>
    </location>
    <ligand>
        <name>Zn(2+)</name>
        <dbReference type="ChEBI" id="CHEBI:29105"/>
    </ligand>
</feature>
<dbReference type="FunFam" id="3.10.310.40:FF:000001">
    <property type="entry name" value="Alanine--tRNA ligase"/>
    <property type="match status" value="1"/>
</dbReference>
<dbReference type="STRING" id="1797291.A2V47_07490"/>
<dbReference type="Gene3D" id="3.10.310.40">
    <property type="match status" value="1"/>
</dbReference>
<dbReference type="InterPro" id="IPR018163">
    <property type="entry name" value="Thr/Ala-tRNA-synth_IIc_edit"/>
</dbReference>
<dbReference type="InterPro" id="IPR002318">
    <property type="entry name" value="Ala-tRNA-lgiase_IIc"/>
</dbReference>
<dbReference type="Gene3D" id="3.30.54.20">
    <property type="match status" value="1"/>
</dbReference>
<dbReference type="InterPro" id="IPR018164">
    <property type="entry name" value="Ala-tRNA-synth_IIc_N"/>
</dbReference>
<name>A0A1F5A9L6_9BACT</name>
<dbReference type="InterPro" id="IPR023033">
    <property type="entry name" value="Ala_tRNA_ligase_euk/bac"/>
</dbReference>
<dbReference type="CDD" id="cd00673">
    <property type="entry name" value="AlaRS_core"/>
    <property type="match status" value="1"/>
</dbReference>
<keyword evidence="10 11" id="KW-0030">Aminoacyl-tRNA synthetase</keyword>
<keyword evidence="7 11" id="KW-0067">ATP-binding</keyword>
<feature type="binding site" evidence="11">
    <location>
        <position position="671"/>
    </location>
    <ligand>
        <name>Zn(2+)</name>
        <dbReference type="ChEBI" id="CHEBI:29105"/>
    </ligand>
</feature>
<dbReference type="EC" id="6.1.1.7" evidence="11"/>
<comment type="similarity">
    <text evidence="1 11">Belongs to the class-II aminoacyl-tRNA synthetase family.</text>
</comment>
<dbReference type="Proteomes" id="UP000177701">
    <property type="component" value="Unassembled WGS sequence"/>
</dbReference>
<reference evidence="13 14" key="1">
    <citation type="journal article" date="2016" name="Nat. Commun.">
        <title>Thousands of microbial genomes shed light on interconnected biogeochemical processes in an aquifer system.</title>
        <authorList>
            <person name="Anantharaman K."/>
            <person name="Brown C.T."/>
            <person name="Hug L.A."/>
            <person name="Sharon I."/>
            <person name="Castelle C.J."/>
            <person name="Probst A.J."/>
            <person name="Thomas B.C."/>
            <person name="Singh A."/>
            <person name="Wilkins M.J."/>
            <person name="Karaoz U."/>
            <person name="Brodie E.L."/>
            <person name="Williams K.H."/>
            <person name="Hubbard S.S."/>
            <person name="Banfield J.F."/>
        </authorList>
    </citation>
    <scope>NUCLEOTIDE SEQUENCE [LARGE SCALE GENOMIC DNA]</scope>
</reference>
<protein>
    <recommendedName>
        <fullName evidence="11">Alanine--tRNA ligase</fullName>
        <ecNumber evidence="11">6.1.1.7</ecNumber>
    </recommendedName>
    <alternativeName>
        <fullName evidence="11">Alanyl-tRNA synthetase</fullName>
        <shortName evidence="11">AlaRS</shortName>
    </alternativeName>
</protein>
<evidence type="ECO:0000259" key="12">
    <source>
        <dbReference type="PROSITE" id="PS50860"/>
    </source>
</evidence>
<dbReference type="SUPFAM" id="SSF101353">
    <property type="entry name" value="Putative anticodon-binding domain of alanyl-tRNA synthetase (AlaRS)"/>
    <property type="match status" value="1"/>
</dbReference>
<evidence type="ECO:0000313" key="13">
    <source>
        <dbReference type="EMBL" id="OGD14537.1"/>
    </source>
</evidence>
<keyword evidence="9 11" id="KW-0648">Protein biosynthesis</keyword>
<dbReference type="GO" id="GO:0000049">
    <property type="term" value="F:tRNA binding"/>
    <property type="evidence" value="ECO:0007669"/>
    <property type="project" value="UniProtKB-KW"/>
</dbReference>
<evidence type="ECO:0000313" key="14">
    <source>
        <dbReference type="Proteomes" id="UP000177701"/>
    </source>
</evidence>
<dbReference type="InterPro" id="IPR045864">
    <property type="entry name" value="aa-tRNA-synth_II/BPL/LPL"/>
</dbReference>
<keyword evidence="8 11" id="KW-0694">RNA-binding</keyword>
<dbReference type="InterPro" id="IPR018162">
    <property type="entry name" value="Ala-tRNA-ligase_IIc_anticod-bd"/>
</dbReference>
<evidence type="ECO:0000256" key="8">
    <source>
        <dbReference type="ARBA" id="ARBA00022884"/>
    </source>
</evidence>
<evidence type="ECO:0000256" key="5">
    <source>
        <dbReference type="ARBA" id="ARBA00022741"/>
    </source>
</evidence>
<dbReference type="FunFam" id="3.30.930.10:FF:000004">
    <property type="entry name" value="Alanine--tRNA ligase"/>
    <property type="match status" value="1"/>
</dbReference>
<proteinExistence type="inferred from homology"/>
<accession>A0A1F5A9L6</accession>
<dbReference type="InterPro" id="IPR012947">
    <property type="entry name" value="tRNA_SAD"/>
</dbReference>
<dbReference type="SUPFAM" id="SSF55186">
    <property type="entry name" value="ThrRS/AlaRS common domain"/>
    <property type="match status" value="1"/>
</dbReference>
<dbReference type="PRINTS" id="PR00980">
    <property type="entry name" value="TRNASYNTHALA"/>
</dbReference>
<feature type="binding site" evidence="11">
    <location>
        <position position="569"/>
    </location>
    <ligand>
        <name>Zn(2+)</name>
        <dbReference type="ChEBI" id="CHEBI:29105"/>
    </ligand>
</feature>
<evidence type="ECO:0000256" key="9">
    <source>
        <dbReference type="ARBA" id="ARBA00022917"/>
    </source>
</evidence>
<keyword evidence="6 11" id="KW-0862">Zinc</keyword>
<evidence type="ECO:0000256" key="6">
    <source>
        <dbReference type="ARBA" id="ARBA00022833"/>
    </source>
</evidence>
<dbReference type="Pfam" id="PF07973">
    <property type="entry name" value="tRNA_SAD"/>
    <property type="match status" value="1"/>
</dbReference>
<comment type="cofactor">
    <cofactor evidence="11">
        <name>Zn(2+)</name>
        <dbReference type="ChEBI" id="CHEBI:29105"/>
    </cofactor>
    <text evidence="11">Binds 1 zinc ion per subunit.</text>
</comment>
<organism evidence="13 14">
    <name type="scientific">Candidatus Sediminicultor quintus</name>
    <dbReference type="NCBI Taxonomy" id="1797291"/>
    <lineage>
        <taxon>Bacteria</taxon>
        <taxon>Pseudomonadati</taxon>
        <taxon>Atribacterota</taxon>
        <taxon>Candidatus Phoenicimicrobiia</taxon>
        <taxon>Candidatus Pheonicimicrobiales</taxon>
        <taxon>Candidatus Phoenicimicrobiaceae</taxon>
        <taxon>Candidatus Sediminicultor</taxon>
    </lineage>
</organism>
<gene>
    <name evidence="11" type="primary">alaS</name>
    <name evidence="13" type="ORF">A2V47_07490</name>
</gene>
<dbReference type="InterPro" id="IPR003156">
    <property type="entry name" value="DHHA1_dom"/>
</dbReference>
<dbReference type="AlphaFoldDB" id="A0A1F5A9L6"/>
<dbReference type="SUPFAM" id="SSF55681">
    <property type="entry name" value="Class II aaRS and biotin synthetases"/>
    <property type="match status" value="1"/>
</dbReference>
<dbReference type="PANTHER" id="PTHR11777">
    <property type="entry name" value="ALANYL-TRNA SYNTHETASE"/>
    <property type="match status" value="1"/>
</dbReference>
<dbReference type="GO" id="GO:0005829">
    <property type="term" value="C:cytosol"/>
    <property type="evidence" value="ECO:0007669"/>
    <property type="project" value="TreeGrafter"/>
</dbReference>
<keyword evidence="11" id="KW-0963">Cytoplasm</keyword>
<dbReference type="GO" id="GO:0004813">
    <property type="term" value="F:alanine-tRNA ligase activity"/>
    <property type="evidence" value="ECO:0007669"/>
    <property type="project" value="UniProtKB-UniRule"/>
</dbReference>
<dbReference type="Gene3D" id="3.30.930.10">
    <property type="entry name" value="Bira Bifunctional Protein, Domain 2"/>
    <property type="match status" value="1"/>
</dbReference>
<sequence length="890" mass="99778">MSSGEIREKFLKFFESKGHKITRSASLVPSDPSILLTIAGMVPFKPIFLGQVKSSLKRAVSSQKCIRTNDIENVGKTARHHTFFEMLGNFSFGDYFKEDAIKWAWEFFTEVTGFPEEKLWVSIFKDDDESYDIWHNLIGLPEKKIVRLGEKDNFWKVGPTGPCGPCSEIYIDLGEEKASKGGGGVGVDERYLELWNLVFMQYNRGEDGSLTPLPKRNIDTGLGLERIASVLQKVDTDFETDLFLPIIEFVAQSAGIKYKEDRKKDLALKVIADHIRALVFMVSDGIVPSNEGRGYVLRMLLRRAFRYGKVINYNQPFLYEAASVVIGLMKEVYPETHKEENRICQVILAEEKRFQETLNIGIQILDNIKDELKQKNKDKLSGKDAFKLYDTYGFPLELTRDILEEDGFGIEEDDFKNEMKIQKERSRKSWVKTKASPEDDKINQKLYQDILKEQGETEFTGYDSVEVKTRVIAITKDDKLADKAAAGDNCKIFLEKTPFYAEKGGQIGDKGVITSTSKNNLLVEILDTQVPIEGLIAHFAEIRQGDIKVGEEVLARVDSLQRKAIARNHTATHLLHGALRDVLGGHVKQSGSAVNNHHLRFDFNHFAPLTMEELEKIENLVNEKILDELKVETKISTFDKAKEIGAIALFGEKYGEQVRVVKIGEFSLELCGGTHLNSTSNIGLFKILNEEGIGSGLRRIEAVTGESALKYIKEKESIIQEVSDKLQVIPSEIPLKINQIIDDAIQMKKKIKIIRSKLAHYEVDSLVSQKKEIKGVNIISLKVEAEDNNDLRDWGDLIKAKIKSGIVVLGTELDNGRVALLAMITDDLAEKGYHAGNIIKDIASIVGGKGGGKKTMAQAGGSKADKLNQALEKVFNLPILQCSNSPIKEK</sequence>
<evidence type="ECO:0000256" key="10">
    <source>
        <dbReference type="ARBA" id="ARBA00023146"/>
    </source>
</evidence>
<dbReference type="Gene3D" id="6.10.250.550">
    <property type="match status" value="1"/>
</dbReference>
<dbReference type="HAMAP" id="MF_00036_B">
    <property type="entry name" value="Ala_tRNA_synth_B"/>
    <property type="match status" value="1"/>
</dbReference>
<keyword evidence="3 11" id="KW-0436">Ligase</keyword>
<feature type="binding site" evidence="11">
    <location>
        <position position="675"/>
    </location>
    <ligand>
        <name>Zn(2+)</name>
        <dbReference type="ChEBI" id="CHEBI:29105"/>
    </ligand>
</feature>
<dbReference type="PANTHER" id="PTHR11777:SF9">
    <property type="entry name" value="ALANINE--TRNA LIGASE, CYTOPLASMIC"/>
    <property type="match status" value="1"/>
</dbReference>
<dbReference type="GO" id="GO:0005524">
    <property type="term" value="F:ATP binding"/>
    <property type="evidence" value="ECO:0007669"/>
    <property type="project" value="UniProtKB-UniRule"/>
</dbReference>
<evidence type="ECO:0000256" key="11">
    <source>
        <dbReference type="HAMAP-Rule" id="MF_00036"/>
    </source>
</evidence>
<dbReference type="InterPro" id="IPR018165">
    <property type="entry name" value="Ala-tRNA-synth_IIc_core"/>
</dbReference>
<evidence type="ECO:0000256" key="7">
    <source>
        <dbReference type="ARBA" id="ARBA00022840"/>
    </source>
</evidence>
<feature type="domain" description="Alanyl-transfer RNA synthetases family profile" evidence="12">
    <location>
        <begin position="1"/>
        <end position="714"/>
    </location>
</feature>
<comment type="subcellular location">
    <subcellularLocation>
        <location evidence="11">Cytoplasm</location>
    </subcellularLocation>
</comment>
<keyword evidence="4 11" id="KW-0479">Metal-binding</keyword>
<dbReference type="SMART" id="SM00863">
    <property type="entry name" value="tRNA_SAD"/>
    <property type="match status" value="1"/>
</dbReference>
<dbReference type="GO" id="GO:0008270">
    <property type="term" value="F:zinc ion binding"/>
    <property type="evidence" value="ECO:0007669"/>
    <property type="project" value="UniProtKB-UniRule"/>
</dbReference>
<dbReference type="Gene3D" id="2.40.30.130">
    <property type="match status" value="1"/>
</dbReference>
<keyword evidence="2 11" id="KW-0820">tRNA-binding</keyword>
<keyword evidence="5 11" id="KW-0547">Nucleotide-binding</keyword>
<dbReference type="InterPro" id="IPR009000">
    <property type="entry name" value="Transl_B-barrel_sf"/>
</dbReference>
<dbReference type="Pfam" id="PF02272">
    <property type="entry name" value="DHHA1"/>
    <property type="match status" value="1"/>
</dbReference>
<comment type="domain">
    <text evidence="11">Consists of three domains; the N-terminal catalytic domain, the editing domain and the C-terminal C-Ala domain. The editing domain removes incorrectly charged amino acids, while the C-Ala domain, along with tRNA(Ala), serves as a bridge to cooperatively bring together the editing and aminoacylation centers thus stimulating deacylation of misacylated tRNAs.</text>
</comment>
<evidence type="ECO:0000256" key="3">
    <source>
        <dbReference type="ARBA" id="ARBA00022598"/>
    </source>
</evidence>